<accession>A0A3A6QDY1</accession>
<name>A0A3A6QDY1_9VIBR</name>
<dbReference type="RefSeq" id="WP_120031952.1">
    <property type="nucleotide sequence ID" value="NZ_QVMU01000011.1"/>
</dbReference>
<dbReference type="PROSITE" id="PS51257">
    <property type="entry name" value="PROKAR_LIPOPROTEIN"/>
    <property type="match status" value="1"/>
</dbReference>
<feature type="signal peptide" evidence="1">
    <location>
        <begin position="1"/>
        <end position="20"/>
    </location>
</feature>
<proteinExistence type="predicted"/>
<evidence type="ECO:0000313" key="3">
    <source>
        <dbReference type="Proteomes" id="UP000273252"/>
    </source>
</evidence>
<keyword evidence="3" id="KW-1185">Reference proteome</keyword>
<keyword evidence="1" id="KW-0732">Signal</keyword>
<organism evidence="2 3">
    <name type="scientific">Vibrio sinensis</name>
    <dbReference type="NCBI Taxonomy" id="2302434"/>
    <lineage>
        <taxon>Bacteria</taxon>
        <taxon>Pseudomonadati</taxon>
        <taxon>Pseudomonadota</taxon>
        <taxon>Gammaproteobacteria</taxon>
        <taxon>Vibrionales</taxon>
        <taxon>Vibrionaceae</taxon>
        <taxon>Vibrio</taxon>
    </lineage>
</organism>
<evidence type="ECO:0000256" key="1">
    <source>
        <dbReference type="SAM" id="SignalP"/>
    </source>
</evidence>
<dbReference type="Proteomes" id="UP000273252">
    <property type="component" value="Unassembled WGS sequence"/>
</dbReference>
<reference evidence="2 3" key="1">
    <citation type="submission" date="2018-08" db="EMBL/GenBank/DDBJ databases">
        <title>Vibrio isolated from the Eastern China Marginal Seas.</title>
        <authorList>
            <person name="Li Y."/>
        </authorList>
    </citation>
    <scope>NUCLEOTIDE SEQUENCE [LARGE SCALE GENOMIC DNA]</scope>
    <source>
        <strain evidence="2 3">BEI233</strain>
    </source>
</reference>
<dbReference type="OrthoDB" id="5902984at2"/>
<dbReference type="PIRSF" id="PIRSF028680">
    <property type="entry name" value="UCP028680"/>
    <property type="match status" value="1"/>
</dbReference>
<evidence type="ECO:0000313" key="2">
    <source>
        <dbReference type="EMBL" id="RJX70477.1"/>
    </source>
</evidence>
<dbReference type="AlphaFoldDB" id="A0A3A6QDY1"/>
<dbReference type="EMBL" id="QVMU01000011">
    <property type="protein sequence ID" value="RJX70477.1"/>
    <property type="molecule type" value="Genomic_DNA"/>
</dbReference>
<protein>
    <submittedName>
        <fullName evidence="2">Uncharacterized protein</fullName>
    </submittedName>
</protein>
<comment type="caution">
    <text evidence="2">The sequence shown here is derived from an EMBL/GenBank/DDBJ whole genome shotgun (WGS) entry which is preliminary data.</text>
</comment>
<dbReference type="InterPro" id="IPR016895">
    <property type="entry name" value="UCP028680"/>
</dbReference>
<sequence length="154" mass="17362">MKRIISLAITLFASSCYAEALPVLPSQTKSSPHRLFITSESDQHTFDSWKIDSGYAYNVFDRVDLYVGTRLNNNKQHNDSGFLSGVSFQVSPRLSLKSTLHSYSEEQTESSGKESKLSAEISSRMKLTDNLDIHATLDYQEWQQGVEVGLGFRF</sequence>
<feature type="chain" id="PRO_5017184803" evidence="1">
    <location>
        <begin position="21"/>
        <end position="154"/>
    </location>
</feature>
<gene>
    <name evidence="2" type="ORF">DZ860_13010</name>
</gene>